<proteinExistence type="predicted"/>
<keyword evidence="2" id="KW-1185">Reference proteome</keyword>
<organism evidence="1 2">
    <name type="scientific">Steroidobacter gossypii</name>
    <dbReference type="NCBI Taxonomy" id="2805490"/>
    <lineage>
        <taxon>Bacteria</taxon>
        <taxon>Pseudomonadati</taxon>
        <taxon>Pseudomonadota</taxon>
        <taxon>Gammaproteobacteria</taxon>
        <taxon>Steroidobacterales</taxon>
        <taxon>Steroidobacteraceae</taxon>
        <taxon>Steroidobacter</taxon>
    </lineage>
</organism>
<dbReference type="RefSeq" id="WP_203167632.1">
    <property type="nucleotide sequence ID" value="NZ_JAEVLS010000002.1"/>
</dbReference>
<dbReference type="InterPro" id="IPR036388">
    <property type="entry name" value="WH-like_DNA-bd_sf"/>
</dbReference>
<protein>
    <submittedName>
        <fullName evidence="1">Sigma-70 family RNA polymerase sigma factor</fullName>
    </submittedName>
</protein>
<name>A0ABS1WXD2_9GAMM</name>
<dbReference type="Gene3D" id="1.10.10.10">
    <property type="entry name" value="Winged helix-like DNA-binding domain superfamily/Winged helix DNA-binding domain"/>
    <property type="match status" value="1"/>
</dbReference>
<evidence type="ECO:0000313" key="1">
    <source>
        <dbReference type="EMBL" id="MBM0105597.1"/>
    </source>
</evidence>
<evidence type="ECO:0000313" key="2">
    <source>
        <dbReference type="Proteomes" id="UP000661077"/>
    </source>
</evidence>
<reference evidence="1 2" key="1">
    <citation type="journal article" date="2021" name="Int. J. Syst. Evol. Microbiol.">
        <title>Steroidobacter gossypii sp. nov., isolated from soil of cotton cropping field.</title>
        <authorList>
            <person name="Huang R."/>
            <person name="Yang S."/>
            <person name="Zhen C."/>
            <person name="Liu W."/>
        </authorList>
    </citation>
    <scope>NUCLEOTIDE SEQUENCE [LARGE SCALE GENOMIC DNA]</scope>
    <source>
        <strain evidence="1 2">S1-65</strain>
    </source>
</reference>
<comment type="caution">
    <text evidence="1">The sequence shown here is derived from an EMBL/GenBank/DDBJ whole genome shotgun (WGS) entry which is preliminary data.</text>
</comment>
<accession>A0ABS1WXD2</accession>
<dbReference type="Proteomes" id="UP000661077">
    <property type="component" value="Unassembled WGS sequence"/>
</dbReference>
<gene>
    <name evidence="1" type="ORF">JM946_12595</name>
</gene>
<dbReference type="InterPro" id="IPR013324">
    <property type="entry name" value="RNA_pol_sigma_r3/r4-like"/>
</dbReference>
<dbReference type="SUPFAM" id="SSF88659">
    <property type="entry name" value="Sigma3 and sigma4 domains of RNA polymerase sigma factors"/>
    <property type="match status" value="1"/>
</dbReference>
<sequence length="161" mass="17760">MKRFKPLGLAVQAAIRGRNFHEASPYAAANAERNAIRAAQRVLDDIYRNVPLEVAGLHLLGLNQTERDALAYMAHNAFAGRNTAMDLLEYPEPTPAEVAAMLQARDDLPSEERKALDLWHESHDLQDVARQLGIPVSTAQNLLVRSIALLNDAARAARDDT</sequence>
<dbReference type="EMBL" id="JAEVLS010000002">
    <property type="protein sequence ID" value="MBM0105597.1"/>
    <property type="molecule type" value="Genomic_DNA"/>
</dbReference>